<feature type="domain" description="RNase H type-1" evidence="1">
    <location>
        <begin position="3"/>
        <end position="58"/>
    </location>
</feature>
<sequence length="100" mass="11045">MYLDAKLVVDLLRKDEGNPNGIDAIVKDCKHGLKEIPLVQIHHCYREANKCADDLATRGELLPQDFVIFLEPPANVALLLSLEAARIAFDRSVSSCNSVV</sequence>
<evidence type="ECO:0000259" key="1">
    <source>
        <dbReference type="Pfam" id="PF13456"/>
    </source>
</evidence>
<keyword evidence="3" id="KW-1185">Reference proteome</keyword>
<evidence type="ECO:0000313" key="2">
    <source>
        <dbReference type="EMBL" id="KAK9990352.1"/>
    </source>
</evidence>
<dbReference type="PANTHER" id="PTHR47723">
    <property type="entry name" value="OS05G0353850 PROTEIN"/>
    <property type="match status" value="1"/>
</dbReference>
<dbReference type="PANTHER" id="PTHR47723:SF19">
    <property type="entry name" value="POLYNUCLEOTIDYL TRANSFERASE, RIBONUCLEASE H-LIKE SUPERFAMILY PROTEIN"/>
    <property type="match status" value="1"/>
</dbReference>
<dbReference type="Gene3D" id="3.30.420.10">
    <property type="entry name" value="Ribonuclease H-like superfamily/Ribonuclease H"/>
    <property type="match status" value="1"/>
</dbReference>
<organism evidence="2 3">
    <name type="scientific">Lithocarpus litseifolius</name>
    <dbReference type="NCBI Taxonomy" id="425828"/>
    <lineage>
        <taxon>Eukaryota</taxon>
        <taxon>Viridiplantae</taxon>
        <taxon>Streptophyta</taxon>
        <taxon>Embryophyta</taxon>
        <taxon>Tracheophyta</taxon>
        <taxon>Spermatophyta</taxon>
        <taxon>Magnoliopsida</taxon>
        <taxon>eudicotyledons</taxon>
        <taxon>Gunneridae</taxon>
        <taxon>Pentapetalae</taxon>
        <taxon>rosids</taxon>
        <taxon>fabids</taxon>
        <taxon>Fagales</taxon>
        <taxon>Fagaceae</taxon>
        <taxon>Lithocarpus</taxon>
    </lineage>
</organism>
<dbReference type="CDD" id="cd06222">
    <property type="entry name" value="RNase_H_like"/>
    <property type="match status" value="1"/>
</dbReference>
<comment type="caution">
    <text evidence="2">The sequence shown here is derived from an EMBL/GenBank/DDBJ whole genome shotgun (WGS) entry which is preliminary data.</text>
</comment>
<gene>
    <name evidence="2" type="ORF">SO802_025337</name>
</gene>
<protein>
    <recommendedName>
        <fullName evidence="1">RNase H type-1 domain-containing protein</fullName>
    </recommendedName>
</protein>
<dbReference type="InterPro" id="IPR044730">
    <property type="entry name" value="RNase_H-like_dom_plant"/>
</dbReference>
<proteinExistence type="predicted"/>
<dbReference type="InterPro" id="IPR053151">
    <property type="entry name" value="RNase_H-like"/>
</dbReference>
<dbReference type="AlphaFoldDB" id="A0AAW2BYE3"/>
<name>A0AAW2BYE3_9ROSI</name>
<dbReference type="Pfam" id="PF13456">
    <property type="entry name" value="RVT_3"/>
    <property type="match status" value="1"/>
</dbReference>
<dbReference type="EMBL" id="JAZDWU010000009">
    <property type="protein sequence ID" value="KAK9990352.1"/>
    <property type="molecule type" value="Genomic_DNA"/>
</dbReference>
<accession>A0AAW2BYE3</accession>
<dbReference type="GO" id="GO:0003676">
    <property type="term" value="F:nucleic acid binding"/>
    <property type="evidence" value="ECO:0007669"/>
    <property type="project" value="InterPro"/>
</dbReference>
<dbReference type="InterPro" id="IPR036397">
    <property type="entry name" value="RNaseH_sf"/>
</dbReference>
<dbReference type="Proteomes" id="UP001459277">
    <property type="component" value="Unassembled WGS sequence"/>
</dbReference>
<dbReference type="InterPro" id="IPR002156">
    <property type="entry name" value="RNaseH_domain"/>
</dbReference>
<reference evidence="2 3" key="1">
    <citation type="submission" date="2024-01" db="EMBL/GenBank/DDBJ databases">
        <title>A telomere-to-telomere, gap-free genome of sweet tea (Lithocarpus litseifolius).</title>
        <authorList>
            <person name="Zhou J."/>
        </authorList>
    </citation>
    <scope>NUCLEOTIDE SEQUENCE [LARGE SCALE GENOMIC DNA]</scope>
    <source>
        <strain evidence="2">Zhou-2022a</strain>
        <tissue evidence="2">Leaf</tissue>
    </source>
</reference>
<evidence type="ECO:0000313" key="3">
    <source>
        <dbReference type="Proteomes" id="UP001459277"/>
    </source>
</evidence>
<dbReference type="GO" id="GO:0004523">
    <property type="term" value="F:RNA-DNA hybrid ribonuclease activity"/>
    <property type="evidence" value="ECO:0007669"/>
    <property type="project" value="InterPro"/>
</dbReference>